<feature type="transmembrane region" description="Helical" evidence="1">
    <location>
        <begin position="21"/>
        <end position="39"/>
    </location>
</feature>
<keyword evidence="1" id="KW-0812">Transmembrane</keyword>
<feature type="transmembrane region" description="Helical" evidence="1">
    <location>
        <begin position="51"/>
        <end position="75"/>
    </location>
</feature>
<keyword evidence="1" id="KW-0472">Membrane</keyword>
<accession>A0A845F0V4</accession>
<dbReference type="Proteomes" id="UP000447833">
    <property type="component" value="Unassembled WGS sequence"/>
</dbReference>
<evidence type="ECO:0000313" key="2">
    <source>
        <dbReference type="EMBL" id="MYL64431.1"/>
    </source>
</evidence>
<organism evidence="2 3">
    <name type="scientific">Guptibacillus hwajinpoensis</name>
    <dbReference type="NCBI Taxonomy" id="208199"/>
    <lineage>
        <taxon>Bacteria</taxon>
        <taxon>Bacillati</taxon>
        <taxon>Bacillota</taxon>
        <taxon>Bacilli</taxon>
        <taxon>Bacillales</taxon>
        <taxon>Guptibacillaceae</taxon>
        <taxon>Guptibacillus</taxon>
    </lineage>
</organism>
<dbReference type="EMBL" id="WMEY01000004">
    <property type="protein sequence ID" value="MYL64431.1"/>
    <property type="molecule type" value="Genomic_DNA"/>
</dbReference>
<evidence type="ECO:0000256" key="1">
    <source>
        <dbReference type="SAM" id="Phobius"/>
    </source>
</evidence>
<dbReference type="Pfam" id="PF20563">
    <property type="entry name" value="DUF6773"/>
    <property type="match status" value="1"/>
</dbReference>
<name>A0A845F0V4_9BACL</name>
<feature type="transmembrane region" description="Helical" evidence="1">
    <location>
        <begin position="125"/>
        <end position="152"/>
    </location>
</feature>
<dbReference type="InterPro" id="IPR046664">
    <property type="entry name" value="DUF6773"/>
</dbReference>
<dbReference type="RefSeq" id="WP_160919882.1">
    <property type="nucleotide sequence ID" value="NZ_WMEY01000004.1"/>
</dbReference>
<feature type="transmembrane region" description="Helical" evidence="1">
    <location>
        <begin position="95"/>
        <end position="113"/>
    </location>
</feature>
<keyword evidence="1" id="KW-1133">Transmembrane helix</keyword>
<gene>
    <name evidence="2" type="ORF">GLW07_13825</name>
</gene>
<dbReference type="AlphaFoldDB" id="A0A845F0V4"/>
<comment type="caution">
    <text evidence="2">The sequence shown here is derived from an EMBL/GenBank/DDBJ whole genome shotgun (WGS) entry which is preliminary data.</text>
</comment>
<proteinExistence type="predicted"/>
<evidence type="ECO:0000313" key="3">
    <source>
        <dbReference type="Proteomes" id="UP000447833"/>
    </source>
</evidence>
<protein>
    <submittedName>
        <fullName evidence="2">Uncharacterized protein</fullName>
    </submittedName>
</protein>
<sequence>MGFGFKRKQKDERVTNLQNKIYREMYILIVAICALSVLYKQFLVEGGTQHLWTEIIIFSVSSLYYLIRSTMLGIFSDEVEMHDRSSKMSFSKRNFLISLFFGVGFSLFLAIRNSLMYGEGTQETIYFFLTILFFCLVIYIPVLFGIMVLPYAKAKYKSDKINERELEEMDDEDVR</sequence>
<reference evidence="2 3" key="1">
    <citation type="submission" date="2019-11" db="EMBL/GenBank/DDBJ databases">
        <title>Genome sequences of 17 halophilic strains isolated from different environments.</title>
        <authorList>
            <person name="Furrow R.E."/>
        </authorList>
    </citation>
    <scope>NUCLEOTIDE SEQUENCE [LARGE SCALE GENOMIC DNA]</scope>
    <source>
        <strain evidence="2 3">22506_14_FS</strain>
    </source>
</reference>